<evidence type="ECO:0000256" key="5">
    <source>
        <dbReference type="ARBA" id="ARBA00023136"/>
    </source>
</evidence>
<proteinExistence type="inferred from homology"/>
<keyword evidence="9" id="KW-1185">Reference proteome</keyword>
<evidence type="ECO:0000256" key="1">
    <source>
        <dbReference type="ARBA" id="ARBA00004370"/>
    </source>
</evidence>
<dbReference type="PANTHER" id="PTHR11923:SF51">
    <property type="entry name" value="LYSOSOME MEMBRANE PROTEIN 2"/>
    <property type="match status" value="1"/>
</dbReference>
<name>A0A250X9Q9_9CHLO</name>
<sequence length="551" mass="61784">MPTGRTRSSLIFIRIFIIVSILLISLGLFLPTVLQFLLDQGIRDSIIWRPDSPQDVDARFRGSADPSSGAQDFVKVWLFNITNVEGIRAGQKPILQQVGPFTYRKMKLKVDTWWDHTGKVTFKEYDYHLPVPELTMADLNSNIVTLNLPLIGVVENIRLSFSQAYQQWWLDLLVKAMAAWQDGHANGVFMTRTAGEIIWGYEDILLKRLASILPKGTIKSTLVQLLHNMSRPEEAIALQPSVFETGMNDIQRGWNTVLDAGFSSVTSWNNCTEYVHGSDGTQFHPGVKRDEALPIWVPQLYRTMPLVYVQDVEWLGVQFLRFWMDPKTYEPDDCHFQTIKGLLNITSPKAVGYNGAAGSSTGPPILVSPSHFCLCDEVLSQEVEGLSCNISAHTTYVDVEPISGIPMRGSIRTMISSQITDASRIHLEPQMAKNSNKSVVMPIFWMEENVQGLPEDVQRFKDIVYRVLWLKSFSSRWLPVIGIALLVALVITLVTQRSFQKEELDQMSLPSRVESSGVGSICSGVHSGNRGNISRTNMISEPLLNSGPDEV</sequence>
<evidence type="ECO:0000256" key="3">
    <source>
        <dbReference type="ARBA" id="ARBA00022692"/>
    </source>
</evidence>
<keyword evidence="3 7" id="KW-0812">Transmembrane</keyword>
<gene>
    <name evidence="8" type="ORF">CEUSTIGMA_g7248.t1</name>
</gene>
<dbReference type="GO" id="GO:0005737">
    <property type="term" value="C:cytoplasm"/>
    <property type="evidence" value="ECO:0007669"/>
    <property type="project" value="TreeGrafter"/>
</dbReference>
<evidence type="ECO:0000313" key="9">
    <source>
        <dbReference type="Proteomes" id="UP000232323"/>
    </source>
</evidence>
<evidence type="ECO:0000256" key="7">
    <source>
        <dbReference type="SAM" id="Phobius"/>
    </source>
</evidence>
<dbReference type="GO" id="GO:0016020">
    <property type="term" value="C:membrane"/>
    <property type="evidence" value="ECO:0007669"/>
    <property type="project" value="UniProtKB-SubCell"/>
</dbReference>
<dbReference type="Pfam" id="PF01130">
    <property type="entry name" value="CD36"/>
    <property type="match status" value="1"/>
</dbReference>
<protein>
    <submittedName>
        <fullName evidence="8">Uncharacterized protein</fullName>
    </submittedName>
</protein>
<dbReference type="OrthoDB" id="195015at2759"/>
<dbReference type="AlphaFoldDB" id="A0A250X9Q9"/>
<keyword evidence="4 7" id="KW-1133">Transmembrane helix</keyword>
<dbReference type="Proteomes" id="UP000232323">
    <property type="component" value="Unassembled WGS sequence"/>
</dbReference>
<dbReference type="GO" id="GO:0005044">
    <property type="term" value="F:scavenger receptor activity"/>
    <property type="evidence" value="ECO:0007669"/>
    <property type="project" value="TreeGrafter"/>
</dbReference>
<evidence type="ECO:0000256" key="4">
    <source>
        <dbReference type="ARBA" id="ARBA00022989"/>
    </source>
</evidence>
<dbReference type="EMBL" id="BEGY01000046">
    <property type="protein sequence ID" value="GAX79808.1"/>
    <property type="molecule type" value="Genomic_DNA"/>
</dbReference>
<organism evidence="8 9">
    <name type="scientific">Chlamydomonas eustigma</name>
    <dbReference type="NCBI Taxonomy" id="1157962"/>
    <lineage>
        <taxon>Eukaryota</taxon>
        <taxon>Viridiplantae</taxon>
        <taxon>Chlorophyta</taxon>
        <taxon>core chlorophytes</taxon>
        <taxon>Chlorophyceae</taxon>
        <taxon>CS clade</taxon>
        <taxon>Chlamydomonadales</taxon>
        <taxon>Chlamydomonadaceae</taxon>
        <taxon>Chlamydomonas</taxon>
    </lineage>
</organism>
<reference evidence="8 9" key="1">
    <citation type="submission" date="2017-08" db="EMBL/GenBank/DDBJ databases">
        <title>Acidophilic green algal genome provides insights into adaptation to an acidic environment.</title>
        <authorList>
            <person name="Hirooka S."/>
            <person name="Hirose Y."/>
            <person name="Kanesaki Y."/>
            <person name="Higuchi S."/>
            <person name="Fujiwara T."/>
            <person name="Onuma R."/>
            <person name="Era A."/>
            <person name="Ohbayashi R."/>
            <person name="Uzuka A."/>
            <person name="Nozaki H."/>
            <person name="Yoshikawa H."/>
            <person name="Miyagishima S.Y."/>
        </authorList>
    </citation>
    <scope>NUCLEOTIDE SEQUENCE [LARGE SCALE GENOMIC DNA]</scope>
    <source>
        <strain evidence="8 9">NIES-2499</strain>
    </source>
</reference>
<evidence type="ECO:0000313" key="8">
    <source>
        <dbReference type="EMBL" id="GAX79808.1"/>
    </source>
</evidence>
<feature type="transmembrane region" description="Helical" evidence="7">
    <location>
        <begin position="477"/>
        <end position="495"/>
    </location>
</feature>
<dbReference type="InterPro" id="IPR002159">
    <property type="entry name" value="CD36_fam"/>
</dbReference>
<keyword evidence="6" id="KW-0325">Glycoprotein</keyword>
<dbReference type="STRING" id="1157962.A0A250X9Q9"/>
<comment type="caution">
    <text evidence="8">The sequence shown here is derived from an EMBL/GenBank/DDBJ whole genome shotgun (WGS) entry which is preliminary data.</text>
</comment>
<dbReference type="PRINTS" id="PR01609">
    <property type="entry name" value="CD36FAMILY"/>
</dbReference>
<accession>A0A250X9Q9</accession>
<keyword evidence="5 7" id="KW-0472">Membrane</keyword>
<feature type="transmembrane region" description="Helical" evidence="7">
    <location>
        <begin position="12"/>
        <end position="38"/>
    </location>
</feature>
<comment type="subcellular location">
    <subcellularLocation>
        <location evidence="1">Membrane</location>
    </subcellularLocation>
</comment>
<dbReference type="PANTHER" id="PTHR11923">
    <property type="entry name" value="SCAVENGER RECEPTOR CLASS B TYPE-1 SR-B1"/>
    <property type="match status" value="1"/>
</dbReference>
<evidence type="ECO:0000256" key="6">
    <source>
        <dbReference type="ARBA" id="ARBA00023180"/>
    </source>
</evidence>
<evidence type="ECO:0000256" key="2">
    <source>
        <dbReference type="ARBA" id="ARBA00010532"/>
    </source>
</evidence>
<comment type="similarity">
    <text evidence="2">Belongs to the CD36 family.</text>
</comment>